<name>X0T650_9ZZZZ</name>
<reference evidence="1" key="1">
    <citation type="journal article" date="2014" name="Front. Microbiol.">
        <title>High frequency of phylogenetically diverse reductive dehalogenase-homologous genes in deep subseafloor sedimentary metagenomes.</title>
        <authorList>
            <person name="Kawai M."/>
            <person name="Futagami T."/>
            <person name="Toyoda A."/>
            <person name="Takaki Y."/>
            <person name="Nishi S."/>
            <person name="Hori S."/>
            <person name="Arai W."/>
            <person name="Tsubouchi T."/>
            <person name="Morono Y."/>
            <person name="Uchiyama I."/>
            <person name="Ito T."/>
            <person name="Fujiyama A."/>
            <person name="Inagaki F."/>
            <person name="Takami H."/>
        </authorList>
    </citation>
    <scope>NUCLEOTIDE SEQUENCE</scope>
    <source>
        <strain evidence="1">Expedition CK06-06</strain>
    </source>
</reference>
<comment type="caution">
    <text evidence="1">The sequence shown here is derived from an EMBL/GenBank/DDBJ whole genome shotgun (WGS) entry which is preliminary data.</text>
</comment>
<sequence length="53" mass="5546">MAIMHAISHATEDGTKLLTITWAQRSGGHWMPVKLGPESVLGTDRGGLGCLSG</sequence>
<proteinExistence type="predicted"/>
<accession>X0T650</accession>
<dbReference type="AlphaFoldDB" id="X0T650"/>
<gene>
    <name evidence="1" type="ORF">S01H1_12001</name>
</gene>
<protein>
    <submittedName>
        <fullName evidence="1">Uncharacterized protein</fullName>
    </submittedName>
</protein>
<dbReference type="EMBL" id="BARS01006138">
    <property type="protein sequence ID" value="GAF83662.1"/>
    <property type="molecule type" value="Genomic_DNA"/>
</dbReference>
<organism evidence="1">
    <name type="scientific">marine sediment metagenome</name>
    <dbReference type="NCBI Taxonomy" id="412755"/>
    <lineage>
        <taxon>unclassified sequences</taxon>
        <taxon>metagenomes</taxon>
        <taxon>ecological metagenomes</taxon>
    </lineage>
</organism>
<evidence type="ECO:0000313" key="1">
    <source>
        <dbReference type="EMBL" id="GAF83662.1"/>
    </source>
</evidence>